<accession>A0AAD7ZNI3</accession>
<evidence type="ECO:0000313" key="1">
    <source>
        <dbReference type="EMBL" id="KAJ9583955.1"/>
    </source>
</evidence>
<reference evidence="1" key="2">
    <citation type="submission" date="2023-05" db="EMBL/GenBank/DDBJ databases">
        <authorList>
            <person name="Fouks B."/>
        </authorList>
    </citation>
    <scope>NUCLEOTIDE SEQUENCE</scope>
    <source>
        <strain evidence="1">Stay&amp;Tobe</strain>
        <tissue evidence="1">Testes</tissue>
    </source>
</reference>
<reference evidence="1" key="1">
    <citation type="journal article" date="2023" name="IScience">
        <title>Live-bearing cockroach genome reveals convergent evolutionary mechanisms linked to viviparity in insects and beyond.</title>
        <authorList>
            <person name="Fouks B."/>
            <person name="Harrison M.C."/>
            <person name="Mikhailova A.A."/>
            <person name="Marchal E."/>
            <person name="English S."/>
            <person name="Carruthers M."/>
            <person name="Jennings E.C."/>
            <person name="Chiamaka E.L."/>
            <person name="Frigard R.A."/>
            <person name="Pippel M."/>
            <person name="Attardo G.M."/>
            <person name="Benoit J.B."/>
            <person name="Bornberg-Bauer E."/>
            <person name="Tobe S.S."/>
        </authorList>
    </citation>
    <scope>NUCLEOTIDE SEQUENCE</scope>
    <source>
        <strain evidence="1">Stay&amp;Tobe</strain>
    </source>
</reference>
<dbReference type="EMBL" id="JASPKZ010007492">
    <property type="protein sequence ID" value="KAJ9583955.1"/>
    <property type="molecule type" value="Genomic_DNA"/>
</dbReference>
<gene>
    <name evidence="1" type="ORF">L9F63_021700</name>
</gene>
<proteinExistence type="predicted"/>
<sequence>CNVQSFLLLFSIKQEFLTSRTAIFFKSICHKRITKHSLVTTSNIVYNLSLADLSENQ</sequence>
<dbReference type="Proteomes" id="UP001233999">
    <property type="component" value="Unassembled WGS sequence"/>
</dbReference>
<comment type="caution">
    <text evidence="1">The sequence shown here is derived from an EMBL/GenBank/DDBJ whole genome shotgun (WGS) entry which is preliminary data.</text>
</comment>
<feature type="non-terminal residue" evidence="1">
    <location>
        <position position="1"/>
    </location>
</feature>
<name>A0AAD7ZNI3_DIPPU</name>
<evidence type="ECO:0000313" key="2">
    <source>
        <dbReference type="Proteomes" id="UP001233999"/>
    </source>
</evidence>
<protein>
    <submittedName>
        <fullName evidence="1">Uncharacterized protein</fullName>
    </submittedName>
</protein>
<organism evidence="1 2">
    <name type="scientific">Diploptera punctata</name>
    <name type="common">Pacific beetle cockroach</name>
    <dbReference type="NCBI Taxonomy" id="6984"/>
    <lineage>
        <taxon>Eukaryota</taxon>
        <taxon>Metazoa</taxon>
        <taxon>Ecdysozoa</taxon>
        <taxon>Arthropoda</taxon>
        <taxon>Hexapoda</taxon>
        <taxon>Insecta</taxon>
        <taxon>Pterygota</taxon>
        <taxon>Neoptera</taxon>
        <taxon>Polyneoptera</taxon>
        <taxon>Dictyoptera</taxon>
        <taxon>Blattodea</taxon>
        <taxon>Blaberoidea</taxon>
        <taxon>Blaberidae</taxon>
        <taxon>Diplopterinae</taxon>
        <taxon>Diploptera</taxon>
    </lineage>
</organism>
<feature type="non-terminal residue" evidence="1">
    <location>
        <position position="57"/>
    </location>
</feature>
<keyword evidence="2" id="KW-1185">Reference proteome</keyword>
<dbReference type="AlphaFoldDB" id="A0AAD7ZNI3"/>